<name>A0A516TLL1_9BACT</name>
<evidence type="ECO:0000313" key="2">
    <source>
        <dbReference type="Proteomes" id="UP000315925"/>
    </source>
</evidence>
<proteinExistence type="predicted"/>
<accession>A0A516TLL1</accession>
<sequence>MKKKRSLLRDSKGNIIPSKEMVLKVDRMLKNLDGLASPSSILQGCPEAPGIVLEKSIVTPLDRESKNYKKIVKEYEK</sequence>
<dbReference type="KEGG" id="mkc:kam1_887"/>
<organism evidence="1 2">
    <name type="scientific">Methylacidiphilum kamchatkense Kam1</name>
    <dbReference type="NCBI Taxonomy" id="1202785"/>
    <lineage>
        <taxon>Bacteria</taxon>
        <taxon>Pseudomonadati</taxon>
        <taxon>Verrucomicrobiota</taxon>
        <taxon>Methylacidiphilae</taxon>
        <taxon>Methylacidiphilales</taxon>
        <taxon>Methylacidiphilaceae</taxon>
        <taxon>Methylacidiphilum (ex Ratnadevi et al. 2023)</taxon>
    </lineage>
</organism>
<dbReference type="RefSeq" id="WP_244946166.1">
    <property type="nucleotide sequence ID" value="NZ_CP037899.1"/>
</dbReference>
<evidence type="ECO:0000313" key="1">
    <source>
        <dbReference type="EMBL" id="QDQ42127.1"/>
    </source>
</evidence>
<reference evidence="2" key="1">
    <citation type="submission" date="2019-03" db="EMBL/GenBank/DDBJ databases">
        <title>Complete genome of Methylacidiphilum kamchatkense Kam1.</title>
        <authorList>
            <person name="Kruse T."/>
            <person name="Murarilal Ratnadevi C."/>
            <person name="Erikstad H.-A."/>
            <person name="Birkeland N.-K."/>
        </authorList>
    </citation>
    <scope>NUCLEOTIDE SEQUENCE [LARGE SCALE GENOMIC DNA]</scope>
    <source>
        <strain evidence="2">kam1</strain>
    </source>
</reference>
<dbReference type="EMBL" id="CP037899">
    <property type="protein sequence ID" value="QDQ42127.1"/>
    <property type="molecule type" value="Genomic_DNA"/>
</dbReference>
<protein>
    <submittedName>
        <fullName evidence="1">Uncharacterized protein</fullName>
    </submittedName>
</protein>
<gene>
    <name evidence="1" type="ORF">kam1_887</name>
</gene>
<dbReference type="AlphaFoldDB" id="A0A516TLL1"/>
<dbReference type="Proteomes" id="UP000315925">
    <property type="component" value="Chromosome"/>
</dbReference>